<name>A0ABS2DIF2_9BACI</name>
<keyword evidence="2" id="KW-1185">Reference proteome</keyword>
<dbReference type="Proteomes" id="UP001518925">
    <property type="component" value="Unassembled WGS sequence"/>
</dbReference>
<comment type="caution">
    <text evidence="1">The sequence shown here is derived from an EMBL/GenBank/DDBJ whole genome shotgun (WGS) entry which is preliminary data.</text>
</comment>
<protein>
    <recommendedName>
        <fullName evidence="3">Spore coat protein</fullName>
    </recommendedName>
</protein>
<dbReference type="RefSeq" id="WP_204203673.1">
    <property type="nucleotide sequence ID" value="NZ_JAFELM010000030.1"/>
</dbReference>
<evidence type="ECO:0008006" key="3">
    <source>
        <dbReference type="Google" id="ProtNLM"/>
    </source>
</evidence>
<dbReference type="InterPro" id="IPR019593">
    <property type="entry name" value="Spore_coat_protein_Z/Y"/>
</dbReference>
<gene>
    <name evidence="1" type="ORF">JR050_11195</name>
</gene>
<accession>A0ABS2DIF2</accession>
<reference evidence="1 2" key="1">
    <citation type="submission" date="2021-02" db="EMBL/GenBank/DDBJ databases">
        <title>Bacillus sp. RD4P76, an endophyte from a halophyte.</title>
        <authorList>
            <person name="Sun J.-Q."/>
        </authorList>
    </citation>
    <scope>NUCLEOTIDE SEQUENCE [LARGE SCALE GENOMIC DNA]</scope>
    <source>
        <strain evidence="1 2">RD4P76</strain>
    </source>
</reference>
<dbReference type="EMBL" id="JAFELM010000030">
    <property type="protein sequence ID" value="MBM6618224.1"/>
    <property type="molecule type" value="Genomic_DNA"/>
</dbReference>
<evidence type="ECO:0000313" key="2">
    <source>
        <dbReference type="Proteomes" id="UP001518925"/>
    </source>
</evidence>
<proteinExistence type="predicted"/>
<dbReference type="Pfam" id="PF10612">
    <property type="entry name" value="Spore-coat_CotZ"/>
    <property type="match status" value="1"/>
</dbReference>
<organism evidence="1 2">
    <name type="scientific">Bacillus suaedaesalsae</name>
    <dbReference type="NCBI Taxonomy" id="2810349"/>
    <lineage>
        <taxon>Bacteria</taxon>
        <taxon>Bacillati</taxon>
        <taxon>Bacillota</taxon>
        <taxon>Bacilli</taxon>
        <taxon>Bacillales</taxon>
        <taxon>Bacillaceae</taxon>
        <taxon>Bacillus</taxon>
    </lineage>
</organism>
<sequence length="85" mass="9789">MYLGGGVSHFHTSFFRIIHINEKTCCAKISLLRPLDIHGYITDSICDLARLERTNKCVEVDLNCFCAVQCFDVDLLKKIEIEPKW</sequence>
<evidence type="ECO:0000313" key="1">
    <source>
        <dbReference type="EMBL" id="MBM6618224.1"/>
    </source>
</evidence>